<evidence type="ECO:0000313" key="4">
    <source>
        <dbReference type="Proteomes" id="UP000052023"/>
    </source>
</evidence>
<accession>A0A0R3MP32</accession>
<dbReference type="EMBL" id="LLYA01000186">
    <property type="protein sequence ID" value="KRR19389.1"/>
    <property type="molecule type" value="Genomic_DNA"/>
</dbReference>
<dbReference type="SUPFAM" id="SSF53383">
    <property type="entry name" value="PLP-dependent transferases"/>
    <property type="match status" value="1"/>
</dbReference>
<dbReference type="AlphaFoldDB" id="A0A0R3MP32"/>
<keyword evidence="2" id="KW-0663">Pyridoxal phosphate</keyword>
<dbReference type="Proteomes" id="UP000052023">
    <property type="component" value="Unassembled WGS sequence"/>
</dbReference>
<evidence type="ECO:0000256" key="2">
    <source>
        <dbReference type="ARBA" id="ARBA00022898"/>
    </source>
</evidence>
<dbReference type="InterPro" id="IPR015424">
    <property type="entry name" value="PyrdxlP-dep_Trfase"/>
</dbReference>
<reference evidence="3 4" key="1">
    <citation type="submission" date="2014-03" db="EMBL/GenBank/DDBJ databases">
        <title>Bradyrhizobium valentinum sp. nov., isolated from effective nodules of Lupinus mariae-josephae, a lupine endemic of basic-lime soils in Eastern Spain.</title>
        <authorList>
            <person name="Duran D."/>
            <person name="Rey L."/>
            <person name="Navarro A."/>
            <person name="Busquets A."/>
            <person name="Imperial J."/>
            <person name="Ruiz-Argueso T."/>
        </authorList>
    </citation>
    <scope>NUCLEOTIDE SEQUENCE [LARGE SCALE GENOMIC DNA]</scope>
    <source>
        <strain evidence="3 4">Ro19</strain>
    </source>
</reference>
<evidence type="ECO:0000256" key="1">
    <source>
        <dbReference type="ARBA" id="ARBA00001933"/>
    </source>
</evidence>
<protein>
    <recommendedName>
        <fullName evidence="5">Selenocysteine synthase</fullName>
    </recommendedName>
</protein>
<organism evidence="3 4">
    <name type="scientific">Bradyrhizobium retamae</name>
    <dbReference type="NCBI Taxonomy" id="1300035"/>
    <lineage>
        <taxon>Bacteria</taxon>
        <taxon>Pseudomonadati</taxon>
        <taxon>Pseudomonadota</taxon>
        <taxon>Alphaproteobacteria</taxon>
        <taxon>Hyphomicrobiales</taxon>
        <taxon>Nitrobacteraceae</taxon>
        <taxon>Bradyrhizobium</taxon>
    </lineage>
</organism>
<dbReference type="InterPro" id="IPR015421">
    <property type="entry name" value="PyrdxlP-dep_Trfase_major"/>
</dbReference>
<dbReference type="GO" id="GO:0004125">
    <property type="term" value="F:L-seryl-tRNA(Sec) selenium transferase activity"/>
    <property type="evidence" value="ECO:0007669"/>
    <property type="project" value="TreeGrafter"/>
</dbReference>
<evidence type="ECO:0000313" key="3">
    <source>
        <dbReference type="EMBL" id="KRR19389.1"/>
    </source>
</evidence>
<proteinExistence type="predicted"/>
<dbReference type="PANTHER" id="PTHR32328:SF0">
    <property type="entry name" value="L-SERYL-TRNA(SEC) SELENIUM TRANSFERASE"/>
    <property type="match status" value="1"/>
</dbReference>
<comment type="cofactor">
    <cofactor evidence="1">
        <name>pyridoxal 5'-phosphate</name>
        <dbReference type="ChEBI" id="CHEBI:597326"/>
    </cofactor>
</comment>
<name>A0A0R3MP32_9BRAD</name>
<dbReference type="PANTHER" id="PTHR32328">
    <property type="entry name" value="L-SERYL-TRNA(SEC) SELENIUM TRANSFERASE"/>
    <property type="match status" value="1"/>
</dbReference>
<dbReference type="Gene3D" id="3.40.640.10">
    <property type="entry name" value="Type I PLP-dependent aspartate aminotransferase-like (Major domain)"/>
    <property type="match status" value="1"/>
</dbReference>
<sequence length="507" mass="54903">MGDKLGSNGKHRRGWIYDALGVQPIINCAGTRSSFGGSNPMPMVEQAMKAAGEAFVDMDELAEGVGRYIAQLTGAEWGVVTAGSVAALALATAACIAGNEPIAMTRLPKSDGLKNRVLIPRAHRFPYDSVIGAVGAQLIPFDSLEDLAALVESACMICLLGRAEMADSEISLEAIRERVGHIPIVVDAAGLSPGKPDPWLSRGATLVIYSGGKYLRGPQSTGLLIGSEPLARAAWANGPPHLSFGRAMKVGKEEIVGAVVALEAWLTPSLRAKNENQWLRLLRTIASNLSPDLFRVSIQPSTWSVLTPRLRVHWVDERISADEIIARMLRDFRIQLPDFYSGENVVLVDPFNILDDEQARLVARSLNTVLREMQSEIENAPDVVGPNVDEFFSGLWSSVVNFAGRVEEHAMELTQEGATISGSYRGDVFEGSITGFATGKELRLVARHQADQMEVYYCFEGRLREGCIAGVARLGAATPELRSPSFCKQFGNAAWTARSRSKPQRSA</sequence>
<keyword evidence="4" id="KW-1185">Reference proteome</keyword>
<evidence type="ECO:0008006" key="5">
    <source>
        <dbReference type="Google" id="ProtNLM"/>
    </source>
</evidence>
<gene>
    <name evidence="3" type="ORF">CQ13_33735</name>
</gene>
<comment type="caution">
    <text evidence="3">The sequence shown here is derived from an EMBL/GenBank/DDBJ whole genome shotgun (WGS) entry which is preliminary data.</text>
</comment>